<accession>U1UN66</accession>
<protein>
    <recommendedName>
        <fullName evidence="2">Rap1a immunity protein domain-containing protein</fullName>
    </recommendedName>
</protein>
<feature type="signal peptide" evidence="1">
    <location>
        <begin position="1"/>
        <end position="23"/>
    </location>
</feature>
<feature type="domain" description="Rap1a immunity protein" evidence="2">
    <location>
        <begin position="25"/>
        <end position="121"/>
    </location>
</feature>
<gene>
    <name evidence="3" type="ORF">O204_04560</name>
</gene>
<sequence length="122" mass="13031">MKAGIVAVAVLAGMCGLDTYAHAETGNEMAENCRAFLKEKIPSDKYFNAGVCAGFVHGVTDTLVLARVASPETIAICIPHEGFTMGQAAKVLLKYLDDHPETLHENVSMLAAQAYRAAYPCN</sequence>
<name>U1UN66_9PSED</name>
<organism evidence="3 4">
    <name type="scientific">Pseudomonas simiae</name>
    <dbReference type="NCBI Taxonomy" id="321846"/>
    <lineage>
        <taxon>Bacteria</taxon>
        <taxon>Pseudomonadati</taxon>
        <taxon>Pseudomonadota</taxon>
        <taxon>Gammaproteobacteria</taxon>
        <taxon>Pseudomonadales</taxon>
        <taxon>Pseudomonadaceae</taxon>
        <taxon>Pseudomonas</taxon>
    </lineage>
</organism>
<dbReference type="RefSeq" id="WP_021492399.1">
    <property type="nucleotide sequence ID" value="NZ_AVQG01000023.1"/>
</dbReference>
<evidence type="ECO:0000313" key="4">
    <source>
        <dbReference type="Proteomes" id="UP000016504"/>
    </source>
</evidence>
<evidence type="ECO:0000259" key="2">
    <source>
        <dbReference type="Pfam" id="PF18602"/>
    </source>
</evidence>
<feature type="chain" id="PRO_5004620208" description="Rap1a immunity protein domain-containing protein" evidence="1">
    <location>
        <begin position="24"/>
        <end position="122"/>
    </location>
</feature>
<evidence type="ECO:0000256" key="1">
    <source>
        <dbReference type="SAM" id="SignalP"/>
    </source>
</evidence>
<dbReference type="Gene3D" id="1.10.890.40">
    <property type="match status" value="1"/>
</dbReference>
<proteinExistence type="predicted"/>
<comment type="caution">
    <text evidence="3">The sequence shown here is derived from an EMBL/GenBank/DDBJ whole genome shotgun (WGS) entry which is preliminary data.</text>
</comment>
<dbReference type="EMBL" id="AVQG01000023">
    <property type="protein sequence ID" value="ERH56497.1"/>
    <property type="molecule type" value="Genomic_DNA"/>
</dbReference>
<dbReference type="Proteomes" id="UP000016504">
    <property type="component" value="Unassembled WGS sequence"/>
</dbReference>
<keyword evidence="1" id="KW-0732">Signal</keyword>
<reference evidence="3 4" key="1">
    <citation type="submission" date="2013-08" db="EMBL/GenBank/DDBJ databases">
        <title>Biodegradation of aromatic compounds in biofilm forming Pseudomonas isolated from sewage sludge.</title>
        <authorList>
            <person name="Qureshi A."/>
            <person name="Ghosh S."/>
            <person name="Khardenavis A.A."/>
            <person name="Kapley A."/>
            <person name="Purohit H.J."/>
        </authorList>
    </citation>
    <scope>NUCLEOTIDE SEQUENCE [LARGE SCALE GENOMIC DNA]</scope>
    <source>
        <strain evidence="3 4">EGD-AQ6</strain>
    </source>
</reference>
<dbReference type="AlphaFoldDB" id="U1UN66"/>
<evidence type="ECO:0000313" key="3">
    <source>
        <dbReference type="EMBL" id="ERH56497.1"/>
    </source>
</evidence>
<dbReference type="Pfam" id="PF18602">
    <property type="entry name" value="Rap1a"/>
    <property type="match status" value="1"/>
</dbReference>
<dbReference type="InterPro" id="IPR041238">
    <property type="entry name" value="Rap1a"/>
</dbReference>